<gene>
    <name evidence="2" type="ORF">H9L19_00270</name>
</gene>
<dbReference type="Pfam" id="PF00210">
    <property type="entry name" value="Ferritin"/>
    <property type="match status" value="1"/>
</dbReference>
<dbReference type="InterPro" id="IPR009078">
    <property type="entry name" value="Ferritin-like_SF"/>
</dbReference>
<keyword evidence="3" id="KW-1185">Reference proteome</keyword>
<dbReference type="InterPro" id="IPR008331">
    <property type="entry name" value="Ferritin_DPS_dom"/>
</dbReference>
<accession>A0A7G9T5K1</accession>
<protein>
    <submittedName>
        <fullName evidence="2">DNA starvation/stationary phase protection protein</fullName>
    </submittedName>
</protein>
<feature type="domain" description="Ferritin/DPS" evidence="1">
    <location>
        <begin position="31"/>
        <end position="168"/>
    </location>
</feature>
<sequence>MNDSIEEKYQHELELTEKSHHQPTAGAMSSHIMANLWYLDVKYHQIKWYLEGTDMPALSARYQKMISHNREQIDQLGELLLSEREIVPSTIAEITEYAQINEDGRLKYMTATEMVTATVNDLNIANLFMTRAIKLAQREDRPMLGLVLTQMLGYNNDAIRYLEAFLRQAAWQDMKTDDE</sequence>
<evidence type="ECO:0000313" key="2">
    <source>
        <dbReference type="EMBL" id="QNN75376.1"/>
    </source>
</evidence>
<dbReference type="InterPro" id="IPR012347">
    <property type="entry name" value="Ferritin-like"/>
</dbReference>
<dbReference type="EMBL" id="CP060724">
    <property type="protein sequence ID" value="QNN75376.1"/>
    <property type="molecule type" value="Genomic_DNA"/>
</dbReference>
<dbReference type="Gene3D" id="1.20.1260.10">
    <property type="match status" value="1"/>
</dbReference>
<name>A0A7G9T5K1_9LACO</name>
<dbReference type="RefSeq" id="WP_187529209.1">
    <property type="nucleotide sequence ID" value="NZ_CP060724.1"/>
</dbReference>
<dbReference type="GO" id="GO:0008199">
    <property type="term" value="F:ferric iron binding"/>
    <property type="evidence" value="ECO:0007669"/>
    <property type="project" value="InterPro"/>
</dbReference>
<dbReference type="AlphaFoldDB" id="A0A7G9T5K1"/>
<organism evidence="2 3">
    <name type="scientific">Weissella diestrammenae</name>
    <dbReference type="NCBI Taxonomy" id="1162633"/>
    <lineage>
        <taxon>Bacteria</taxon>
        <taxon>Bacillati</taxon>
        <taxon>Bacillota</taxon>
        <taxon>Bacilli</taxon>
        <taxon>Lactobacillales</taxon>
        <taxon>Lactobacillaceae</taxon>
        <taxon>Weissella</taxon>
    </lineage>
</organism>
<dbReference type="KEGG" id="wdi:H9L19_00270"/>
<proteinExistence type="predicted"/>
<dbReference type="SUPFAM" id="SSF47240">
    <property type="entry name" value="Ferritin-like"/>
    <property type="match status" value="1"/>
</dbReference>
<evidence type="ECO:0000313" key="3">
    <source>
        <dbReference type="Proteomes" id="UP000515800"/>
    </source>
</evidence>
<reference evidence="2 3" key="1">
    <citation type="submission" date="2020-08" db="EMBL/GenBank/DDBJ databases">
        <title>Genome sequence of Weissella diestrammenae KACC 16890T.</title>
        <authorList>
            <person name="Hyun D.-W."/>
            <person name="Bae J.-W."/>
        </authorList>
    </citation>
    <scope>NUCLEOTIDE SEQUENCE [LARGE SCALE GENOMIC DNA]</scope>
    <source>
        <strain evidence="2 3">KACC 16890</strain>
    </source>
</reference>
<dbReference type="Proteomes" id="UP000515800">
    <property type="component" value="Chromosome"/>
</dbReference>
<evidence type="ECO:0000259" key="1">
    <source>
        <dbReference type="Pfam" id="PF00210"/>
    </source>
</evidence>